<proteinExistence type="inferred from homology"/>
<gene>
    <name evidence="12" type="ORF">HYH03_016515</name>
</gene>
<comment type="similarity">
    <text evidence="10">Belongs to the CDP-alcohol phosphatidyltransferase class-I family.</text>
</comment>
<organism evidence="12 13">
    <name type="scientific">Edaphochlamys debaryana</name>
    <dbReference type="NCBI Taxonomy" id="47281"/>
    <lineage>
        <taxon>Eukaryota</taxon>
        <taxon>Viridiplantae</taxon>
        <taxon>Chlorophyta</taxon>
        <taxon>core chlorophytes</taxon>
        <taxon>Chlorophyceae</taxon>
        <taxon>CS clade</taxon>
        <taxon>Chlamydomonadales</taxon>
        <taxon>Chlamydomonadales incertae sedis</taxon>
        <taxon>Edaphochlamys</taxon>
    </lineage>
</organism>
<keyword evidence="5" id="KW-1133">Transmembrane helix</keyword>
<dbReference type="PANTHER" id="PTHR14269:SF60">
    <property type="entry name" value="CARDIOLIPIN SYNTHASE (CMP-FORMING)"/>
    <property type="match status" value="1"/>
</dbReference>
<dbReference type="Gene3D" id="1.20.120.1760">
    <property type="match status" value="1"/>
</dbReference>
<dbReference type="InterPro" id="IPR000462">
    <property type="entry name" value="CDP-OH_P_trans"/>
</dbReference>
<evidence type="ECO:0000256" key="10">
    <source>
        <dbReference type="RuleBase" id="RU003750"/>
    </source>
</evidence>
<dbReference type="PROSITE" id="PS00379">
    <property type="entry name" value="CDP_ALCOHOL_P_TRANSF"/>
    <property type="match status" value="1"/>
</dbReference>
<evidence type="ECO:0000256" key="6">
    <source>
        <dbReference type="ARBA" id="ARBA00023098"/>
    </source>
</evidence>
<sequence>MAVLIARAAASGRGLAGCGLLAEARLAQAGCQWTAAGAGGASEGTASGTRSAPPPCADQKQQLPRDPATPAASLISSSLLVDKGRPQISTIGYPPFPAPASQQSVTSSHLPLPAALTHRTTFHHSRHVPPLLGGLRPFGASKALSTSADSSSKAPRPRDEERAQSKPATPSAAPSPGIPSVSSGSHPVYNLPNAVSVARLVSGPIIGMWLLQGHYAAATVALLVSGWSDWLDGYLARRMGATSVFGSYLDPLADKVLIGCVAAALLAHGDMPGWVAFWVVGRDVALVTGAFVYRFRSFGWRWPGREAFFRTADAPAPAASADGAAAPAAGLAEAAASGGAGDGGGVAGTRHGVAFMKPLMISKANTALQLVLLGGYLLRGMYGMPPDDVITALELTTVGTTITSGAVYWSIAHRGGLFK</sequence>
<keyword evidence="2" id="KW-0444">Lipid biosynthesis</keyword>
<dbReference type="OrthoDB" id="10020554at2759"/>
<evidence type="ECO:0000313" key="12">
    <source>
        <dbReference type="EMBL" id="KAG2484686.1"/>
    </source>
</evidence>
<evidence type="ECO:0000313" key="13">
    <source>
        <dbReference type="Proteomes" id="UP000612055"/>
    </source>
</evidence>
<feature type="compositionally biased region" description="Low complexity" evidence="11">
    <location>
        <begin position="165"/>
        <end position="181"/>
    </location>
</feature>
<dbReference type="PANTHER" id="PTHR14269">
    <property type="entry name" value="CDP-DIACYLGLYCEROL--GLYCEROL-3-PHOSPHATE 3-PHOSPHATIDYLTRANSFERASE-RELATED"/>
    <property type="match status" value="1"/>
</dbReference>
<evidence type="ECO:0000256" key="2">
    <source>
        <dbReference type="ARBA" id="ARBA00022516"/>
    </source>
</evidence>
<evidence type="ECO:0000256" key="11">
    <source>
        <dbReference type="SAM" id="MobiDB-lite"/>
    </source>
</evidence>
<comment type="subcellular location">
    <subcellularLocation>
        <location evidence="1">Membrane</location>
        <topology evidence="1">Multi-pass membrane protein</topology>
    </subcellularLocation>
</comment>
<keyword evidence="13" id="KW-1185">Reference proteome</keyword>
<dbReference type="AlphaFoldDB" id="A0A835XM09"/>
<evidence type="ECO:0000256" key="4">
    <source>
        <dbReference type="ARBA" id="ARBA00022692"/>
    </source>
</evidence>
<dbReference type="InterPro" id="IPR043130">
    <property type="entry name" value="CDP-OH_PTrfase_TM_dom"/>
</dbReference>
<dbReference type="InterPro" id="IPR050324">
    <property type="entry name" value="CDP-alcohol_PTase-I"/>
</dbReference>
<keyword evidence="4" id="KW-0812">Transmembrane</keyword>
<evidence type="ECO:0000256" key="8">
    <source>
        <dbReference type="ARBA" id="ARBA00023209"/>
    </source>
</evidence>
<name>A0A835XM09_9CHLO</name>
<keyword evidence="7" id="KW-0472">Membrane</keyword>
<keyword evidence="6" id="KW-0443">Lipid metabolism</keyword>
<evidence type="ECO:0000256" key="1">
    <source>
        <dbReference type="ARBA" id="ARBA00004141"/>
    </source>
</evidence>
<dbReference type="GO" id="GO:0043337">
    <property type="term" value="F:cardiolipin synthase (CMP-forming)"/>
    <property type="evidence" value="ECO:0007669"/>
    <property type="project" value="TreeGrafter"/>
</dbReference>
<dbReference type="GO" id="GO:0016020">
    <property type="term" value="C:membrane"/>
    <property type="evidence" value="ECO:0007669"/>
    <property type="project" value="UniProtKB-SubCell"/>
</dbReference>
<comment type="caution">
    <text evidence="12">The sequence shown here is derived from an EMBL/GenBank/DDBJ whole genome shotgun (WGS) entry which is preliminary data.</text>
</comment>
<keyword evidence="8" id="KW-0594">Phospholipid biosynthesis</keyword>
<evidence type="ECO:0000256" key="9">
    <source>
        <dbReference type="ARBA" id="ARBA00023264"/>
    </source>
</evidence>
<evidence type="ECO:0000256" key="7">
    <source>
        <dbReference type="ARBA" id="ARBA00023136"/>
    </source>
</evidence>
<keyword evidence="3 10" id="KW-0808">Transferase</keyword>
<evidence type="ECO:0000256" key="5">
    <source>
        <dbReference type="ARBA" id="ARBA00022989"/>
    </source>
</evidence>
<dbReference type="GO" id="GO:0005739">
    <property type="term" value="C:mitochondrion"/>
    <property type="evidence" value="ECO:0007669"/>
    <property type="project" value="TreeGrafter"/>
</dbReference>
<accession>A0A835XM09</accession>
<protein>
    <submittedName>
        <fullName evidence="12">Uncharacterized protein</fullName>
    </submittedName>
</protein>
<feature type="region of interest" description="Disordered" evidence="11">
    <location>
        <begin position="37"/>
        <end position="70"/>
    </location>
</feature>
<reference evidence="12" key="1">
    <citation type="journal article" date="2020" name="bioRxiv">
        <title>Comparative genomics of Chlamydomonas.</title>
        <authorList>
            <person name="Craig R.J."/>
            <person name="Hasan A.R."/>
            <person name="Ness R.W."/>
            <person name="Keightley P.D."/>
        </authorList>
    </citation>
    <scope>NUCLEOTIDE SEQUENCE</scope>
    <source>
        <strain evidence="12">CCAP 11/70</strain>
    </source>
</reference>
<feature type="compositionally biased region" description="Low complexity" evidence="11">
    <location>
        <begin position="142"/>
        <end position="154"/>
    </location>
</feature>
<feature type="region of interest" description="Disordered" evidence="11">
    <location>
        <begin position="142"/>
        <end position="181"/>
    </location>
</feature>
<dbReference type="Proteomes" id="UP000612055">
    <property type="component" value="Unassembled WGS sequence"/>
</dbReference>
<keyword evidence="9" id="KW-1208">Phospholipid metabolism</keyword>
<dbReference type="Pfam" id="PF01066">
    <property type="entry name" value="CDP-OH_P_transf"/>
    <property type="match status" value="1"/>
</dbReference>
<dbReference type="GO" id="GO:0032049">
    <property type="term" value="P:cardiolipin biosynthetic process"/>
    <property type="evidence" value="ECO:0007669"/>
    <property type="project" value="TreeGrafter"/>
</dbReference>
<dbReference type="InterPro" id="IPR048254">
    <property type="entry name" value="CDP_ALCOHOL_P_TRANSF_CS"/>
</dbReference>
<evidence type="ECO:0000256" key="3">
    <source>
        <dbReference type="ARBA" id="ARBA00022679"/>
    </source>
</evidence>
<dbReference type="EMBL" id="JAEHOE010000144">
    <property type="protein sequence ID" value="KAG2484686.1"/>
    <property type="molecule type" value="Genomic_DNA"/>
</dbReference>